<comment type="caution">
    <text evidence="2">The sequence shown here is derived from an EMBL/GenBank/DDBJ whole genome shotgun (WGS) entry which is preliminary data.</text>
</comment>
<evidence type="ECO:0000313" key="2">
    <source>
        <dbReference type="EMBL" id="KAG6671655.1"/>
    </source>
</evidence>
<dbReference type="GO" id="GO:0046856">
    <property type="term" value="P:phosphatidylinositol dephosphorylation"/>
    <property type="evidence" value="ECO:0007669"/>
    <property type="project" value="InterPro"/>
</dbReference>
<dbReference type="GO" id="GO:0043813">
    <property type="term" value="F:phosphatidylinositol-3,5-bisphosphate 5-phosphatase activity"/>
    <property type="evidence" value="ECO:0007669"/>
    <property type="project" value="InterPro"/>
</dbReference>
<organism evidence="2 3">
    <name type="scientific">Carya illinoinensis</name>
    <name type="common">Pecan</name>
    <dbReference type="NCBI Taxonomy" id="32201"/>
    <lineage>
        <taxon>Eukaryota</taxon>
        <taxon>Viridiplantae</taxon>
        <taxon>Streptophyta</taxon>
        <taxon>Embryophyta</taxon>
        <taxon>Tracheophyta</taxon>
        <taxon>Spermatophyta</taxon>
        <taxon>Magnoliopsida</taxon>
        <taxon>eudicotyledons</taxon>
        <taxon>Gunneridae</taxon>
        <taxon>Pentapetalae</taxon>
        <taxon>rosids</taxon>
        <taxon>fabids</taxon>
        <taxon>Fagales</taxon>
        <taxon>Juglandaceae</taxon>
        <taxon>Carya</taxon>
    </lineage>
</organism>
<dbReference type="Proteomes" id="UP000811246">
    <property type="component" value="Chromosome 16"/>
</dbReference>
<name>A0A922A5Y0_CARIL</name>
<gene>
    <name evidence="2" type="ORF">I3842_16G014800</name>
</gene>
<dbReference type="InterPro" id="IPR043573">
    <property type="entry name" value="Fig4-like"/>
</dbReference>
<keyword evidence="1" id="KW-0378">Hydrolase</keyword>
<dbReference type="PANTHER" id="PTHR45738:SF5">
    <property type="entry name" value="POLYPHOSPHOINOSITIDE PHOSPHATASE"/>
    <property type="match status" value="1"/>
</dbReference>
<reference evidence="2" key="1">
    <citation type="submission" date="2021-01" db="EMBL/GenBank/DDBJ databases">
        <authorList>
            <person name="Lovell J.T."/>
            <person name="Bentley N."/>
            <person name="Bhattarai G."/>
            <person name="Jenkins J.W."/>
            <person name="Sreedasyam A."/>
            <person name="Alarcon Y."/>
            <person name="Bock C."/>
            <person name="Boston L."/>
            <person name="Carlson J."/>
            <person name="Cervantes K."/>
            <person name="Clermont K."/>
            <person name="Krom N."/>
            <person name="Kubenka K."/>
            <person name="Mamidi S."/>
            <person name="Mattison C."/>
            <person name="Monteros M."/>
            <person name="Pisani C."/>
            <person name="Plott C."/>
            <person name="Rajasekar S."/>
            <person name="Rhein H.S."/>
            <person name="Rohla C."/>
            <person name="Song M."/>
            <person name="Hilaire R.S."/>
            <person name="Shu S."/>
            <person name="Wells L."/>
            <person name="Wang X."/>
            <person name="Webber J."/>
            <person name="Heerema R.J."/>
            <person name="Klein P."/>
            <person name="Conner P."/>
            <person name="Grauke L."/>
            <person name="Grimwood J."/>
            <person name="Schmutz J."/>
            <person name="Randall J.J."/>
        </authorList>
    </citation>
    <scope>NUCLEOTIDE SEQUENCE</scope>
    <source>
        <tissue evidence="2">Leaf</tissue>
    </source>
</reference>
<dbReference type="PANTHER" id="PTHR45738">
    <property type="entry name" value="POLYPHOSPHOINOSITIDE PHOSPHATASE"/>
    <property type="match status" value="1"/>
</dbReference>
<protein>
    <submittedName>
        <fullName evidence="2">Uncharacterized protein</fullName>
    </submittedName>
</protein>
<dbReference type="AlphaFoldDB" id="A0A922A5Y0"/>
<dbReference type="EMBL" id="CM031840">
    <property type="protein sequence ID" value="KAG6671655.1"/>
    <property type="molecule type" value="Genomic_DNA"/>
</dbReference>
<proteinExistence type="predicted"/>
<sequence>MPPARPQCLHCFPWGELLQVSAAQHALHGLVWRFYVIGSDRNKRFFRVLKIDCSELSDLNISEDPVVYSPKEIKNLLQRIDVFGIVGCITLLKSGGILTN</sequence>
<evidence type="ECO:0000313" key="3">
    <source>
        <dbReference type="Proteomes" id="UP000811246"/>
    </source>
</evidence>
<evidence type="ECO:0000256" key="1">
    <source>
        <dbReference type="ARBA" id="ARBA00022801"/>
    </source>
</evidence>
<accession>A0A922A5Y0</accession>